<gene>
    <name evidence="2" type="ORF">DDQ50_01695</name>
</gene>
<proteinExistence type="predicted"/>
<organism evidence="2 3">
    <name type="scientific">Amnibacterium flavum</name>
    <dbReference type="NCBI Taxonomy" id="2173173"/>
    <lineage>
        <taxon>Bacteria</taxon>
        <taxon>Bacillati</taxon>
        <taxon>Actinomycetota</taxon>
        <taxon>Actinomycetes</taxon>
        <taxon>Micrococcales</taxon>
        <taxon>Microbacteriaceae</taxon>
        <taxon>Amnibacterium</taxon>
    </lineage>
</organism>
<dbReference type="EMBL" id="QEOP01000001">
    <property type="protein sequence ID" value="PVZ95264.1"/>
    <property type="molecule type" value="Genomic_DNA"/>
</dbReference>
<dbReference type="OrthoDB" id="4966979at2"/>
<evidence type="ECO:0000256" key="1">
    <source>
        <dbReference type="SAM" id="Phobius"/>
    </source>
</evidence>
<dbReference type="AlphaFoldDB" id="A0A2V1HXZ7"/>
<feature type="transmembrane region" description="Helical" evidence="1">
    <location>
        <begin position="321"/>
        <end position="345"/>
    </location>
</feature>
<feature type="transmembrane region" description="Helical" evidence="1">
    <location>
        <begin position="54"/>
        <end position="73"/>
    </location>
</feature>
<dbReference type="Proteomes" id="UP000244893">
    <property type="component" value="Unassembled WGS sequence"/>
</dbReference>
<keyword evidence="3" id="KW-1185">Reference proteome</keyword>
<reference evidence="2 3" key="1">
    <citation type="submission" date="2018-05" db="EMBL/GenBank/DDBJ databases">
        <title>Amnibacterium sp. M8JJ-5, whole genome shotgun sequence.</title>
        <authorList>
            <person name="Tuo L."/>
        </authorList>
    </citation>
    <scope>NUCLEOTIDE SEQUENCE [LARGE SCALE GENOMIC DNA]</scope>
    <source>
        <strain evidence="2 3">M8JJ-5</strain>
    </source>
</reference>
<sequence length="414" mass="42853">MTAPTADRAGTGRVIAIDIARFIALAGMFAAHTWNRNEDGSHTLIGELVAGRAAALFAVLAGVGIALVTRRFLADGQPGRARRMLVGRGAALLAIGLTLGVLSTNVFVIIAYYGVLFWVMALVVGLRDRWLIVVAAISALVGPPVNVAVRHSLGIEYEVGTPDWLDLADPIALLRGLAVTGIYPALTWIVYGIVGLLIGRALLRASGAAARRTLGLKIAGLGAASAALGAIVSALALDVFGGREALAAGYLNDGPAIVDVLLTGSGEGAPLPGSPWWFFAAIPHTGTTPDLLLTAGIAAFVIGVLLALLPDPSRAVQRILLPIAGAGAIPLTVYSVHVTLTAIVPEVVAMTSPSGVVPYEYDSGPVLWLAHVVVALLLGTLFALIKVRGPFETVVTAVGRFAARPLRTRRTPAR</sequence>
<keyword evidence="1" id="KW-0472">Membrane</keyword>
<feature type="transmembrane region" description="Helical" evidence="1">
    <location>
        <begin position="182"/>
        <end position="203"/>
    </location>
</feature>
<feature type="transmembrane region" description="Helical" evidence="1">
    <location>
        <begin position="109"/>
        <end position="126"/>
    </location>
</feature>
<dbReference type="RefSeq" id="WP_116755001.1">
    <property type="nucleotide sequence ID" value="NZ_JBHUEX010000001.1"/>
</dbReference>
<keyword evidence="1" id="KW-0812">Transmembrane</keyword>
<comment type="caution">
    <text evidence="2">The sequence shown here is derived from an EMBL/GenBank/DDBJ whole genome shotgun (WGS) entry which is preliminary data.</text>
</comment>
<accession>A0A2V1HXZ7</accession>
<evidence type="ECO:0000313" key="2">
    <source>
        <dbReference type="EMBL" id="PVZ95264.1"/>
    </source>
</evidence>
<feature type="transmembrane region" description="Helical" evidence="1">
    <location>
        <begin position="365"/>
        <end position="385"/>
    </location>
</feature>
<feature type="transmembrane region" description="Helical" evidence="1">
    <location>
        <begin position="12"/>
        <end position="34"/>
    </location>
</feature>
<feature type="transmembrane region" description="Helical" evidence="1">
    <location>
        <begin position="131"/>
        <end position="149"/>
    </location>
</feature>
<evidence type="ECO:0000313" key="3">
    <source>
        <dbReference type="Proteomes" id="UP000244893"/>
    </source>
</evidence>
<feature type="transmembrane region" description="Helical" evidence="1">
    <location>
        <begin position="215"/>
        <end position="237"/>
    </location>
</feature>
<feature type="transmembrane region" description="Helical" evidence="1">
    <location>
        <begin position="85"/>
        <end position="103"/>
    </location>
</feature>
<protein>
    <submittedName>
        <fullName evidence="2">Uncharacterized protein</fullName>
    </submittedName>
</protein>
<feature type="transmembrane region" description="Helical" evidence="1">
    <location>
        <begin position="291"/>
        <end position="309"/>
    </location>
</feature>
<keyword evidence="1" id="KW-1133">Transmembrane helix</keyword>
<name>A0A2V1HXZ7_9MICO</name>